<dbReference type="EMBL" id="LWBO01000003">
    <property type="protein sequence ID" value="OQP52995.1"/>
    <property type="molecule type" value="Genomic_DNA"/>
</dbReference>
<keyword evidence="1" id="KW-0732">Signal</keyword>
<comment type="caution">
    <text evidence="2">The sequence shown here is derived from an EMBL/GenBank/DDBJ whole genome shotgun (WGS) entry which is preliminary data.</text>
</comment>
<organism evidence="2 3">
    <name type="scientific">Niastella koreensis</name>
    <dbReference type="NCBI Taxonomy" id="354356"/>
    <lineage>
        <taxon>Bacteria</taxon>
        <taxon>Pseudomonadati</taxon>
        <taxon>Bacteroidota</taxon>
        <taxon>Chitinophagia</taxon>
        <taxon>Chitinophagales</taxon>
        <taxon>Chitinophagaceae</taxon>
        <taxon>Niastella</taxon>
    </lineage>
</organism>
<sequence>MQKRKSIFLGLVACCLVTSFVACKKAAKDAATDITAANDNSMAESNYNDAINMVDASAALGTSFSFRTETGANVARIEDVLGSCATVTIDTVSATRKITIDFGTTDCVCPDTKKRRGKIIATWAGTRYRDQGTVITIGFDNYFVNNNQIMGTHKTTNQGLNTAGNLVYKIEVSGSIVKSVGGTITWNSTRYREWTAGASTPMNPLDDAYSITGSANGTTVLGTSYTINITQPLIRKMSCYWIESGKIELTPTGGTTWTLDYGSTGCDADASVSVLGLSYNIKLF</sequence>
<protein>
    <recommendedName>
        <fullName evidence="4">Lipoprotein</fullName>
    </recommendedName>
</protein>
<dbReference type="RefSeq" id="WP_014218477.1">
    <property type="nucleotide sequence ID" value="NZ_LWBO01000003.1"/>
</dbReference>
<name>A0ABX3P1P7_9BACT</name>
<dbReference type="Proteomes" id="UP000192277">
    <property type="component" value="Unassembled WGS sequence"/>
</dbReference>
<evidence type="ECO:0008006" key="4">
    <source>
        <dbReference type="Google" id="ProtNLM"/>
    </source>
</evidence>
<feature type="signal peptide" evidence="1">
    <location>
        <begin position="1"/>
        <end position="24"/>
    </location>
</feature>
<gene>
    <name evidence="2" type="ORF">A4D02_21580</name>
</gene>
<keyword evidence="3" id="KW-1185">Reference proteome</keyword>
<feature type="chain" id="PRO_5045422422" description="Lipoprotein" evidence="1">
    <location>
        <begin position="25"/>
        <end position="284"/>
    </location>
</feature>
<reference evidence="2 3" key="1">
    <citation type="submission" date="2016-04" db="EMBL/GenBank/DDBJ databases">
        <authorList>
            <person name="Chen L."/>
            <person name="Zhuang W."/>
            <person name="Wang G."/>
        </authorList>
    </citation>
    <scope>NUCLEOTIDE SEQUENCE [LARGE SCALE GENOMIC DNA]</scope>
    <source>
        <strain evidence="3">GR20</strain>
    </source>
</reference>
<proteinExistence type="predicted"/>
<accession>A0ABX3P1P7</accession>
<evidence type="ECO:0000313" key="3">
    <source>
        <dbReference type="Proteomes" id="UP000192277"/>
    </source>
</evidence>
<evidence type="ECO:0000256" key="1">
    <source>
        <dbReference type="SAM" id="SignalP"/>
    </source>
</evidence>
<evidence type="ECO:0000313" key="2">
    <source>
        <dbReference type="EMBL" id="OQP52995.1"/>
    </source>
</evidence>
<dbReference type="PROSITE" id="PS51257">
    <property type="entry name" value="PROKAR_LIPOPROTEIN"/>
    <property type="match status" value="1"/>
</dbReference>